<dbReference type="InterPro" id="IPR016181">
    <property type="entry name" value="Acyl_CoA_acyltransferase"/>
</dbReference>
<reference evidence="3" key="1">
    <citation type="journal article" date="2012" name="Environ. Microbiol.">
        <title>Genomic content of uncultured Bacteroidetes from contrasting oceanic provinces in the North Atlantic Ocean.</title>
        <authorList>
            <person name="Gomez-Pereira P.R."/>
            <person name="Schuler M."/>
            <person name="Fuchs B.M."/>
            <person name="Bennke C."/>
            <person name="Teeling H."/>
            <person name="Waldmann J."/>
            <person name="Richter M."/>
            <person name="Barbe V."/>
            <person name="Bataille E."/>
            <person name="Glockner F.O."/>
            <person name="Amann R."/>
        </authorList>
    </citation>
    <scope>NUCLEOTIDE SEQUENCE</scope>
</reference>
<proteinExistence type="predicted"/>
<dbReference type="Pfam" id="PF00583">
    <property type="entry name" value="Acetyltransf_1"/>
    <property type="match status" value="1"/>
</dbReference>
<keyword evidence="1" id="KW-0808">Transferase</keyword>
<evidence type="ECO:0000256" key="1">
    <source>
        <dbReference type="ARBA" id="ARBA00022679"/>
    </source>
</evidence>
<dbReference type="PROSITE" id="PS51186">
    <property type="entry name" value="GNAT"/>
    <property type="match status" value="1"/>
</dbReference>
<accession>H6RGP1</accession>
<dbReference type="InterPro" id="IPR050769">
    <property type="entry name" value="NAT_camello-type"/>
</dbReference>
<name>H6RGP1_9BACT</name>
<dbReference type="PANTHER" id="PTHR13947">
    <property type="entry name" value="GNAT FAMILY N-ACETYLTRANSFERASE"/>
    <property type="match status" value="1"/>
</dbReference>
<feature type="domain" description="N-acetyltransferase" evidence="2">
    <location>
        <begin position="3"/>
        <end position="154"/>
    </location>
</feature>
<gene>
    <name evidence="3" type="ORF">VIS_S3CNB120022</name>
</gene>
<dbReference type="InterPro" id="IPR000182">
    <property type="entry name" value="GNAT_dom"/>
</dbReference>
<dbReference type="PANTHER" id="PTHR13947:SF37">
    <property type="entry name" value="LD18367P"/>
    <property type="match status" value="1"/>
</dbReference>
<dbReference type="SUPFAM" id="SSF55729">
    <property type="entry name" value="Acyl-CoA N-acyltransferases (Nat)"/>
    <property type="match status" value="1"/>
</dbReference>
<dbReference type="AlphaFoldDB" id="H6RGP1"/>
<dbReference type="Gene3D" id="3.40.630.30">
    <property type="match status" value="1"/>
</dbReference>
<protein>
    <submittedName>
        <fullName evidence="3">Transcriptional regulator, MarR family protein</fullName>
    </submittedName>
</protein>
<organism evidence="3">
    <name type="scientific">uncultured Flavobacteriia bacterium</name>
    <dbReference type="NCBI Taxonomy" id="212695"/>
    <lineage>
        <taxon>Bacteria</taxon>
        <taxon>Pseudomonadati</taxon>
        <taxon>Bacteroidota</taxon>
        <taxon>Flavobacteriia</taxon>
        <taxon>environmental samples</taxon>
    </lineage>
</organism>
<dbReference type="CDD" id="cd04301">
    <property type="entry name" value="NAT_SF"/>
    <property type="match status" value="1"/>
</dbReference>
<sequence length="156" mass="18268">MALNILPFQDEFAKAFYELNIEWLETYFYAEDYDKEVLSNPKKYIINPGGYIFSVIENDAVIGTVALMPYSERVFELTKMAVAPKHRGNKIGQQLMQYCIDFAIKNKFDALVLYSNILLENAIYIYRKYGFIEIPVEENSPYKRCNIKMELAIKYP</sequence>
<dbReference type="GO" id="GO:0008080">
    <property type="term" value="F:N-acetyltransferase activity"/>
    <property type="evidence" value="ECO:0007669"/>
    <property type="project" value="InterPro"/>
</dbReference>
<reference evidence="3" key="2">
    <citation type="submission" date="2012-02" db="EMBL/GenBank/DDBJ databases">
        <authorList>
            <person name="Genoscope - CEA"/>
        </authorList>
    </citation>
    <scope>NUCLEOTIDE SEQUENCE</scope>
</reference>
<evidence type="ECO:0000313" key="3">
    <source>
        <dbReference type="EMBL" id="CCG00202.1"/>
    </source>
</evidence>
<evidence type="ECO:0000259" key="2">
    <source>
        <dbReference type="PROSITE" id="PS51186"/>
    </source>
</evidence>
<dbReference type="EMBL" id="FO117601">
    <property type="protein sequence ID" value="CCG00202.1"/>
    <property type="molecule type" value="Genomic_DNA"/>
</dbReference>